<dbReference type="PANTHER" id="PTHR33823">
    <property type="entry name" value="RNA POLYMERASE-BINDING TRANSCRIPTION FACTOR DKSA-RELATED"/>
    <property type="match status" value="1"/>
</dbReference>
<name>A0A1F8EXN9_9BACT</name>
<dbReference type="Proteomes" id="UP000177419">
    <property type="component" value="Unassembled WGS sequence"/>
</dbReference>
<dbReference type="PROSITE" id="PS01102">
    <property type="entry name" value="ZF_DKSA_1"/>
    <property type="match status" value="1"/>
</dbReference>
<sequence length="110" mass="12590">MEAEEKTLKEQLNRIANKNPAVKGDYQIRVPNYGDEDDENTQEVVDLDRNLALEREFEDKLREIEKTKEKIKNGTYGKCENCSVEINESRLKVRPASTLCVKCAESAQLA</sequence>
<gene>
    <name evidence="6" type="ORF">A2746_02350</name>
</gene>
<evidence type="ECO:0000313" key="6">
    <source>
        <dbReference type="EMBL" id="OGN05623.1"/>
    </source>
</evidence>
<feature type="domain" description="Zinc finger DksA/TraR C4-type" evidence="5">
    <location>
        <begin position="74"/>
        <end position="107"/>
    </location>
</feature>
<evidence type="ECO:0000256" key="1">
    <source>
        <dbReference type="ARBA" id="ARBA00022723"/>
    </source>
</evidence>
<organism evidence="6 7">
    <name type="scientific">Candidatus Yanofskybacteria bacterium RIFCSPHIGHO2_01_FULL_44_22</name>
    <dbReference type="NCBI Taxonomy" id="1802669"/>
    <lineage>
        <taxon>Bacteria</taxon>
        <taxon>Candidatus Yanofskyibacteriota</taxon>
    </lineage>
</organism>
<dbReference type="PANTHER" id="PTHR33823:SF4">
    <property type="entry name" value="GENERAL STRESS PROTEIN 16O"/>
    <property type="match status" value="1"/>
</dbReference>
<dbReference type="SUPFAM" id="SSF57716">
    <property type="entry name" value="Glucocorticoid receptor-like (DNA-binding domain)"/>
    <property type="match status" value="1"/>
</dbReference>
<dbReference type="Gene3D" id="1.20.120.910">
    <property type="entry name" value="DksA, coiled-coil domain"/>
    <property type="match status" value="1"/>
</dbReference>
<evidence type="ECO:0000259" key="5">
    <source>
        <dbReference type="Pfam" id="PF01258"/>
    </source>
</evidence>
<dbReference type="GO" id="GO:0008270">
    <property type="term" value="F:zinc ion binding"/>
    <property type="evidence" value="ECO:0007669"/>
    <property type="project" value="UniProtKB-KW"/>
</dbReference>
<dbReference type="PROSITE" id="PS51128">
    <property type="entry name" value="ZF_DKSA_2"/>
    <property type="match status" value="1"/>
</dbReference>
<dbReference type="STRING" id="1802669.A2746_02350"/>
<proteinExistence type="predicted"/>
<keyword evidence="3" id="KW-0862">Zinc</keyword>
<protein>
    <recommendedName>
        <fullName evidence="5">Zinc finger DksA/TraR C4-type domain-containing protein</fullName>
    </recommendedName>
</protein>
<feature type="zinc finger region" description="dksA C4-type" evidence="4">
    <location>
        <begin position="79"/>
        <end position="103"/>
    </location>
</feature>
<evidence type="ECO:0000256" key="3">
    <source>
        <dbReference type="ARBA" id="ARBA00022833"/>
    </source>
</evidence>
<dbReference type="InterPro" id="IPR000962">
    <property type="entry name" value="Znf_DskA_TraR"/>
</dbReference>
<dbReference type="InterPro" id="IPR020458">
    <property type="entry name" value="Znf_DskA_TraR_CS"/>
</dbReference>
<dbReference type="Pfam" id="PF01258">
    <property type="entry name" value="zf-dskA_traR"/>
    <property type="match status" value="1"/>
</dbReference>
<accession>A0A1F8EXN9</accession>
<dbReference type="EMBL" id="MGJJ01000010">
    <property type="protein sequence ID" value="OGN05623.1"/>
    <property type="molecule type" value="Genomic_DNA"/>
</dbReference>
<keyword evidence="1" id="KW-0479">Metal-binding</keyword>
<reference evidence="6 7" key="1">
    <citation type="journal article" date="2016" name="Nat. Commun.">
        <title>Thousands of microbial genomes shed light on interconnected biogeochemical processes in an aquifer system.</title>
        <authorList>
            <person name="Anantharaman K."/>
            <person name="Brown C.T."/>
            <person name="Hug L.A."/>
            <person name="Sharon I."/>
            <person name="Castelle C.J."/>
            <person name="Probst A.J."/>
            <person name="Thomas B.C."/>
            <person name="Singh A."/>
            <person name="Wilkins M.J."/>
            <person name="Karaoz U."/>
            <person name="Brodie E.L."/>
            <person name="Williams K.H."/>
            <person name="Hubbard S.S."/>
            <person name="Banfield J.F."/>
        </authorList>
    </citation>
    <scope>NUCLEOTIDE SEQUENCE [LARGE SCALE GENOMIC DNA]</scope>
</reference>
<evidence type="ECO:0000256" key="4">
    <source>
        <dbReference type="PROSITE-ProRule" id="PRU00510"/>
    </source>
</evidence>
<evidence type="ECO:0000256" key="2">
    <source>
        <dbReference type="ARBA" id="ARBA00022771"/>
    </source>
</evidence>
<keyword evidence="2" id="KW-0863">Zinc-finger</keyword>
<comment type="caution">
    <text evidence="6">The sequence shown here is derived from an EMBL/GenBank/DDBJ whole genome shotgun (WGS) entry which is preliminary data.</text>
</comment>
<dbReference type="AlphaFoldDB" id="A0A1F8EXN9"/>
<evidence type="ECO:0000313" key="7">
    <source>
        <dbReference type="Proteomes" id="UP000177419"/>
    </source>
</evidence>